<reference evidence="5" key="1">
    <citation type="submission" date="2021-09" db="EMBL/GenBank/DDBJ databases">
        <authorList>
            <consortium name="AG Swart"/>
            <person name="Singh M."/>
            <person name="Singh A."/>
            <person name="Seah K."/>
            <person name="Emmerich C."/>
        </authorList>
    </citation>
    <scope>NUCLEOTIDE SEQUENCE</scope>
    <source>
        <strain evidence="5">ATCC30299</strain>
    </source>
</reference>
<sequence>MSDKINMSLDEIIKQKKESQQKQRMNKKKPHVQNKQKPFKRNNSNSKRKDKNPKQKPKVQKEAEPSKTKLFIKGLSIGTTNNELNDAFTVYGKLVSCGINWDKLGRSKGTAQVEYKTAEEAATALEKLNNTEIAGHTITVAYFKSKEE</sequence>
<dbReference type="AlphaFoldDB" id="A0AAU9K5L8"/>
<feature type="compositionally biased region" description="Basic residues" evidence="3">
    <location>
        <begin position="24"/>
        <end position="58"/>
    </location>
</feature>
<organism evidence="5 6">
    <name type="scientific">Blepharisma stoltei</name>
    <dbReference type="NCBI Taxonomy" id="1481888"/>
    <lineage>
        <taxon>Eukaryota</taxon>
        <taxon>Sar</taxon>
        <taxon>Alveolata</taxon>
        <taxon>Ciliophora</taxon>
        <taxon>Postciliodesmatophora</taxon>
        <taxon>Heterotrichea</taxon>
        <taxon>Heterotrichida</taxon>
        <taxon>Blepharismidae</taxon>
        <taxon>Blepharisma</taxon>
    </lineage>
</organism>
<dbReference type="Proteomes" id="UP001162131">
    <property type="component" value="Unassembled WGS sequence"/>
</dbReference>
<gene>
    <name evidence="5" type="ORF">BSTOLATCC_MIC58116</name>
</gene>
<evidence type="ECO:0000313" key="6">
    <source>
        <dbReference type="Proteomes" id="UP001162131"/>
    </source>
</evidence>
<dbReference type="Pfam" id="PF00076">
    <property type="entry name" value="RRM_1"/>
    <property type="match status" value="1"/>
</dbReference>
<dbReference type="SMART" id="SM00360">
    <property type="entry name" value="RRM"/>
    <property type="match status" value="1"/>
</dbReference>
<keyword evidence="1 2" id="KW-0694">RNA-binding</keyword>
<keyword evidence="6" id="KW-1185">Reference proteome</keyword>
<name>A0AAU9K5L8_9CILI</name>
<evidence type="ECO:0000256" key="3">
    <source>
        <dbReference type="SAM" id="MobiDB-lite"/>
    </source>
</evidence>
<proteinExistence type="predicted"/>
<accession>A0AAU9K5L8</accession>
<dbReference type="EMBL" id="CAJZBQ010000056">
    <property type="protein sequence ID" value="CAG9333301.1"/>
    <property type="molecule type" value="Genomic_DNA"/>
</dbReference>
<feature type="domain" description="RRM" evidence="4">
    <location>
        <begin position="68"/>
        <end position="145"/>
    </location>
</feature>
<comment type="caution">
    <text evidence="5">The sequence shown here is derived from an EMBL/GenBank/DDBJ whole genome shotgun (WGS) entry which is preliminary data.</text>
</comment>
<dbReference type="SUPFAM" id="SSF54928">
    <property type="entry name" value="RNA-binding domain, RBD"/>
    <property type="match status" value="1"/>
</dbReference>
<dbReference type="Gene3D" id="3.30.70.330">
    <property type="match status" value="1"/>
</dbReference>
<feature type="region of interest" description="Disordered" evidence="3">
    <location>
        <begin position="1"/>
        <end position="67"/>
    </location>
</feature>
<evidence type="ECO:0000259" key="4">
    <source>
        <dbReference type="PROSITE" id="PS50102"/>
    </source>
</evidence>
<dbReference type="PROSITE" id="PS50102">
    <property type="entry name" value="RRM"/>
    <property type="match status" value="1"/>
</dbReference>
<evidence type="ECO:0000256" key="1">
    <source>
        <dbReference type="ARBA" id="ARBA00022884"/>
    </source>
</evidence>
<dbReference type="InterPro" id="IPR052462">
    <property type="entry name" value="SLIRP/GR-RBP-like"/>
</dbReference>
<feature type="compositionally biased region" description="Basic and acidic residues" evidence="3">
    <location>
        <begin position="11"/>
        <end position="21"/>
    </location>
</feature>
<dbReference type="InterPro" id="IPR000504">
    <property type="entry name" value="RRM_dom"/>
</dbReference>
<dbReference type="CDD" id="cd00590">
    <property type="entry name" value="RRM_SF"/>
    <property type="match status" value="1"/>
</dbReference>
<evidence type="ECO:0000256" key="2">
    <source>
        <dbReference type="PROSITE-ProRule" id="PRU00176"/>
    </source>
</evidence>
<evidence type="ECO:0000313" key="5">
    <source>
        <dbReference type="EMBL" id="CAG9333301.1"/>
    </source>
</evidence>
<dbReference type="InterPro" id="IPR035979">
    <property type="entry name" value="RBD_domain_sf"/>
</dbReference>
<dbReference type="GO" id="GO:0003723">
    <property type="term" value="F:RNA binding"/>
    <property type="evidence" value="ECO:0007669"/>
    <property type="project" value="UniProtKB-UniRule"/>
</dbReference>
<protein>
    <recommendedName>
        <fullName evidence="4">RRM domain-containing protein</fullName>
    </recommendedName>
</protein>
<dbReference type="InterPro" id="IPR012677">
    <property type="entry name" value="Nucleotide-bd_a/b_plait_sf"/>
</dbReference>
<dbReference type="PANTHER" id="PTHR48027">
    <property type="entry name" value="HETEROGENEOUS NUCLEAR RIBONUCLEOPROTEIN 87F-RELATED"/>
    <property type="match status" value="1"/>
</dbReference>